<dbReference type="SUPFAM" id="SSF75011">
    <property type="entry name" value="3-carboxy-cis,cis-mucoante lactonizing enzyme"/>
    <property type="match status" value="1"/>
</dbReference>
<dbReference type="InterPro" id="IPR015943">
    <property type="entry name" value="WD40/YVTN_repeat-like_dom_sf"/>
</dbReference>
<keyword evidence="2" id="KW-0119">Carbohydrate metabolism</keyword>
<comment type="similarity">
    <text evidence="1">Belongs to the cycloisomerase 2 family.</text>
</comment>
<dbReference type="PANTHER" id="PTHR30344">
    <property type="entry name" value="6-PHOSPHOGLUCONOLACTONASE-RELATED"/>
    <property type="match status" value="1"/>
</dbReference>
<dbReference type="PANTHER" id="PTHR30344:SF1">
    <property type="entry name" value="6-PHOSPHOGLUCONOLACTONASE"/>
    <property type="match status" value="1"/>
</dbReference>
<dbReference type="Pfam" id="PF10282">
    <property type="entry name" value="Lactonase"/>
    <property type="match status" value="1"/>
</dbReference>
<dbReference type="GO" id="GO:0017057">
    <property type="term" value="F:6-phosphogluconolactonase activity"/>
    <property type="evidence" value="ECO:0007669"/>
    <property type="project" value="TreeGrafter"/>
</dbReference>
<dbReference type="RefSeq" id="WP_063361192.1">
    <property type="nucleotide sequence ID" value="NZ_AUXZ01000066.1"/>
</dbReference>
<accession>A0A167F6J0</accession>
<dbReference type="InterPro" id="IPR019405">
    <property type="entry name" value="Lactonase_7-beta_prop"/>
</dbReference>
<dbReference type="PATRIC" id="fig|1365251.3.peg.1599"/>
<evidence type="ECO:0000313" key="4">
    <source>
        <dbReference type="Proteomes" id="UP000076503"/>
    </source>
</evidence>
<dbReference type="InterPro" id="IPR050282">
    <property type="entry name" value="Cycloisomerase_2"/>
</dbReference>
<dbReference type="Proteomes" id="UP000076503">
    <property type="component" value="Unassembled WGS sequence"/>
</dbReference>
<dbReference type="OrthoDB" id="6253001at2"/>
<dbReference type="AlphaFoldDB" id="A0A167F6J0"/>
<proteinExistence type="inferred from homology"/>
<protein>
    <recommendedName>
        <fullName evidence="5">6-phosphogluconolactonase</fullName>
    </recommendedName>
</protein>
<evidence type="ECO:0008006" key="5">
    <source>
        <dbReference type="Google" id="ProtNLM"/>
    </source>
</evidence>
<dbReference type="SUPFAM" id="SSF50974">
    <property type="entry name" value="Nitrous oxide reductase, N-terminal domain"/>
    <property type="match status" value="1"/>
</dbReference>
<dbReference type="EMBL" id="AUXZ01000066">
    <property type="protein sequence ID" value="KZN51756.1"/>
    <property type="molecule type" value="Genomic_DNA"/>
</dbReference>
<evidence type="ECO:0000256" key="1">
    <source>
        <dbReference type="ARBA" id="ARBA00005564"/>
    </source>
</evidence>
<keyword evidence="2" id="KW-0313">Glucose metabolism</keyword>
<evidence type="ECO:0000313" key="3">
    <source>
        <dbReference type="EMBL" id="KZN51756.1"/>
    </source>
</evidence>
<sequence length="394" mass="43232">MYYRILAPLLIITISGQTEALPQNKKSSELEAIQILRHSENLNQEIANPRDITLTNNRTLLIASGDSNSLSVFGENRDSQFSYLQSFSSSKYPTLALEGASDVTYIEQNDVAIVSSFYSGSLTSFKRNKSGYFEHVQTLSNDINIKQAFSDYEKVKHKDTLSLLGAWSTHFSEQNNTLYVASYLSNAVSVFNIDRAGVLSPHGLLLPKINWGRPTSISQSGDANWLYVNGFEESKVSVLKKDTDGKYGLAQTLAHGTNNIDAMQNPQQILISPNNQFLFVAASKSNNINVFKKNNSDTFVHHQTLSSPAPTSLSGACCIAFSSKQNMLFAAGEAGEGILVYGLSPSSGKLSLKRHIKQFKNNKISGVSVLSLSADERTLYAGTGKNNEVYIIKL</sequence>
<dbReference type="InterPro" id="IPR011045">
    <property type="entry name" value="N2O_reductase_N"/>
</dbReference>
<dbReference type="Gene3D" id="2.130.10.10">
    <property type="entry name" value="YVTN repeat-like/Quinoprotein amine dehydrogenase"/>
    <property type="match status" value="2"/>
</dbReference>
<evidence type="ECO:0000256" key="2">
    <source>
        <dbReference type="ARBA" id="ARBA00022526"/>
    </source>
</evidence>
<comment type="caution">
    <text evidence="3">The sequence shown here is derived from an EMBL/GenBank/DDBJ whole genome shotgun (WGS) entry which is preliminary data.</text>
</comment>
<dbReference type="GO" id="GO:0006006">
    <property type="term" value="P:glucose metabolic process"/>
    <property type="evidence" value="ECO:0007669"/>
    <property type="project" value="UniProtKB-KW"/>
</dbReference>
<reference evidence="3 4" key="1">
    <citation type="submission" date="2013-07" db="EMBL/GenBank/DDBJ databases">
        <title>Comparative Genomic and Metabolomic Analysis of Twelve Strains of Pseudoalteromonas luteoviolacea.</title>
        <authorList>
            <person name="Vynne N.G."/>
            <person name="Mansson M."/>
            <person name="Gram L."/>
        </authorList>
    </citation>
    <scope>NUCLEOTIDE SEQUENCE [LARGE SCALE GENOMIC DNA]</scope>
    <source>
        <strain evidence="3 4">H33</strain>
    </source>
</reference>
<gene>
    <name evidence="3" type="ORF">N476_11985</name>
</gene>
<name>A0A167F6J0_9GAMM</name>
<organism evidence="3 4">
    <name type="scientific">Pseudoalteromonas luteoviolacea H33</name>
    <dbReference type="NCBI Taxonomy" id="1365251"/>
    <lineage>
        <taxon>Bacteria</taxon>
        <taxon>Pseudomonadati</taxon>
        <taxon>Pseudomonadota</taxon>
        <taxon>Gammaproteobacteria</taxon>
        <taxon>Alteromonadales</taxon>
        <taxon>Pseudoalteromonadaceae</taxon>
        <taxon>Pseudoalteromonas</taxon>
    </lineage>
</organism>